<evidence type="ECO:0000256" key="4">
    <source>
        <dbReference type="ARBA" id="ARBA00011738"/>
    </source>
</evidence>
<dbReference type="Gene3D" id="3.40.50.720">
    <property type="entry name" value="NAD(P)-binding Rossmann-like Domain"/>
    <property type="match status" value="1"/>
</dbReference>
<dbReference type="InterPro" id="IPR036291">
    <property type="entry name" value="NAD(P)-bd_dom_sf"/>
</dbReference>
<dbReference type="EC" id="1.1.1.44" evidence="5 12"/>
<feature type="binding site" evidence="14">
    <location>
        <position position="449"/>
    </location>
    <ligand>
        <name>substrate</name>
        <note>ligand shared between dimeric partners</note>
    </ligand>
</feature>
<dbReference type="FunFam" id="1.10.1040.10:FF:000032">
    <property type="entry name" value="6-phosphogluconate dehydrogenase, decarboxylating"/>
    <property type="match status" value="1"/>
</dbReference>
<dbReference type="InterPro" id="IPR013328">
    <property type="entry name" value="6PGD_dom2"/>
</dbReference>
<feature type="active site" description="Proton acceptor" evidence="13">
    <location>
        <position position="185"/>
    </location>
</feature>
<comment type="caution">
    <text evidence="17">The sequence shown here is derived from an EMBL/GenBank/DDBJ whole genome shotgun (WGS) entry which is preliminary data.</text>
</comment>
<evidence type="ECO:0000256" key="3">
    <source>
        <dbReference type="ARBA" id="ARBA00008419"/>
    </source>
</evidence>
<evidence type="ECO:0000256" key="10">
    <source>
        <dbReference type="ARBA" id="ARBA00023126"/>
    </source>
</evidence>
<keyword evidence="10 12" id="KW-0570">Pentose shunt</keyword>
<dbReference type="FunFam" id="3.40.50.720:FF:000007">
    <property type="entry name" value="6-phosphogluconate dehydrogenase, decarboxylating"/>
    <property type="match status" value="1"/>
</dbReference>
<evidence type="ECO:0000256" key="2">
    <source>
        <dbReference type="ARBA" id="ARBA00004874"/>
    </source>
</evidence>
<feature type="binding site" description="in other chain" evidence="14">
    <location>
        <begin position="188"/>
        <end position="189"/>
    </location>
    <ligand>
        <name>substrate</name>
        <note>ligand shared between dimeric partners</note>
    </ligand>
</feature>
<proteinExistence type="inferred from homology"/>
<evidence type="ECO:0000256" key="8">
    <source>
        <dbReference type="ARBA" id="ARBA00023002"/>
    </source>
</evidence>
<keyword evidence="18" id="KW-1185">Reference proteome</keyword>
<keyword evidence="9 15" id="KW-0311">Gluconate utilization</keyword>
<dbReference type="Gene3D" id="1.10.1040.10">
    <property type="entry name" value="N-(1-d-carboxylethyl)-l-norvaline Dehydrogenase, domain 2"/>
    <property type="match status" value="1"/>
</dbReference>
<reference evidence="17" key="1">
    <citation type="submission" date="2020-11" db="EMBL/GenBank/DDBJ databases">
        <title>Bacterial whole genome sequence for Panacibacter sp. DH6.</title>
        <authorList>
            <person name="Le V."/>
            <person name="Ko S."/>
            <person name="Ahn C.-Y."/>
            <person name="Oh H.-M."/>
        </authorList>
    </citation>
    <scope>NUCLEOTIDE SEQUENCE</scope>
    <source>
        <strain evidence="17">DH6</strain>
    </source>
</reference>
<evidence type="ECO:0000259" key="16">
    <source>
        <dbReference type="SMART" id="SM01350"/>
    </source>
</evidence>
<dbReference type="InterPro" id="IPR006113">
    <property type="entry name" value="6PGDH_Gnd/GntZ"/>
</dbReference>
<dbReference type="GO" id="GO:0050661">
    <property type="term" value="F:NADP binding"/>
    <property type="evidence" value="ECO:0007669"/>
    <property type="project" value="InterPro"/>
</dbReference>
<evidence type="ECO:0000256" key="1">
    <source>
        <dbReference type="ARBA" id="ARBA00002526"/>
    </source>
</evidence>
<dbReference type="InterPro" id="IPR006115">
    <property type="entry name" value="6PGDH_NADP-bd"/>
</dbReference>
<keyword evidence="7 12" id="KW-0521">NADP</keyword>
<dbReference type="EMBL" id="JADWYR010000001">
    <property type="protein sequence ID" value="MBG9375229.1"/>
    <property type="molecule type" value="Genomic_DNA"/>
</dbReference>
<feature type="binding site" description="in other chain" evidence="14">
    <location>
        <position position="193"/>
    </location>
    <ligand>
        <name>substrate</name>
        <note>ligand shared between dimeric partners</note>
    </ligand>
</feature>
<comment type="catalytic activity">
    <reaction evidence="11 12 15">
        <text>6-phospho-D-gluconate + NADP(+) = D-ribulose 5-phosphate + CO2 + NADPH</text>
        <dbReference type="Rhea" id="RHEA:10116"/>
        <dbReference type="ChEBI" id="CHEBI:16526"/>
        <dbReference type="ChEBI" id="CHEBI:57783"/>
        <dbReference type="ChEBI" id="CHEBI:58121"/>
        <dbReference type="ChEBI" id="CHEBI:58349"/>
        <dbReference type="ChEBI" id="CHEBI:58759"/>
        <dbReference type="EC" id="1.1.1.44"/>
    </reaction>
</comment>
<dbReference type="InterPro" id="IPR006183">
    <property type="entry name" value="Pgluconate_DH"/>
</dbReference>
<comment type="subunit">
    <text evidence="4 12">Homodimer.</text>
</comment>
<dbReference type="SMART" id="SM01350">
    <property type="entry name" value="6PGD"/>
    <property type="match status" value="1"/>
</dbReference>
<evidence type="ECO:0000313" key="17">
    <source>
        <dbReference type="EMBL" id="MBG9375229.1"/>
    </source>
</evidence>
<evidence type="ECO:0000256" key="6">
    <source>
        <dbReference type="ARBA" id="ARBA00018193"/>
    </source>
</evidence>
<dbReference type="Pfam" id="PF03446">
    <property type="entry name" value="NAD_binding_2"/>
    <property type="match status" value="1"/>
</dbReference>
<evidence type="ECO:0000256" key="7">
    <source>
        <dbReference type="ARBA" id="ARBA00022857"/>
    </source>
</evidence>
<keyword evidence="8 12" id="KW-0560">Oxidoreductase</keyword>
<evidence type="ECO:0000256" key="12">
    <source>
        <dbReference type="PIRNR" id="PIRNR000109"/>
    </source>
</evidence>
<dbReference type="SUPFAM" id="SSF48179">
    <property type="entry name" value="6-phosphogluconate dehydrogenase C-terminal domain-like"/>
    <property type="match status" value="1"/>
</dbReference>
<organism evidence="17 18">
    <name type="scientific">Panacibacter microcysteis</name>
    <dbReference type="NCBI Taxonomy" id="2793269"/>
    <lineage>
        <taxon>Bacteria</taxon>
        <taxon>Pseudomonadati</taxon>
        <taxon>Bacteroidota</taxon>
        <taxon>Chitinophagia</taxon>
        <taxon>Chitinophagales</taxon>
        <taxon>Chitinophagaceae</taxon>
        <taxon>Panacibacter</taxon>
    </lineage>
</organism>
<feature type="binding site" description="in other chain" evidence="14">
    <location>
        <position position="290"/>
    </location>
    <ligand>
        <name>substrate</name>
        <note>ligand shared between dimeric partners</note>
    </ligand>
</feature>
<dbReference type="PIRSF" id="PIRSF000109">
    <property type="entry name" value="6PGD"/>
    <property type="match status" value="1"/>
</dbReference>
<feature type="active site" description="Proton donor" evidence="13">
    <location>
        <position position="192"/>
    </location>
</feature>
<dbReference type="Gene3D" id="1.20.5.320">
    <property type="entry name" value="6-Phosphogluconate Dehydrogenase, domain 3"/>
    <property type="match status" value="1"/>
</dbReference>
<evidence type="ECO:0000256" key="9">
    <source>
        <dbReference type="ARBA" id="ARBA00023064"/>
    </source>
</evidence>
<comment type="function">
    <text evidence="1 12">Catalyzes the oxidative decarboxylation of 6-phosphogluconate to ribulose 5-phosphate and CO(2), with concomitant reduction of NADP to NADPH.</text>
</comment>
<dbReference type="GO" id="GO:0019521">
    <property type="term" value="P:D-gluconate metabolic process"/>
    <property type="evidence" value="ECO:0007669"/>
    <property type="project" value="UniProtKB-KW"/>
</dbReference>
<feature type="binding site" description="in other chain" evidence="14">
    <location>
        <position position="105"/>
    </location>
    <ligand>
        <name>substrate</name>
        <note>ligand shared between dimeric partners</note>
    </ligand>
</feature>
<dbReference type="GO" id="GO:0006098">
    <property type="term" value="P:pentose-phosphate shunt"/>
    <property type="evidence" value="ECO:0007669"/>
    <property type="project" value="UniProtKB-KW"/>
</dbReference>
<evidence type="ECO:0000256" key="5">
    <source>
        <dbReference type="ARBA" id="ARBA00013011"/>
    </source>
</evidence>
<dbReference type="Proteomes" id="UP000628448">
    <property type="component" value="Unassembled WGS sequence"/>
</dbReference>
<dbReference type="AlphaFoldDB" id="A0A931E4Y4"/>
<evidence type="ECO:0000256" key="14">
    <source>
        <dbReference type="PIRSR" id="PIRSR000109-2"/>
    </source>
</evidence>
<evidence type="ECO:0000313" key="18">
    <source>
        <dbReference type="Proteomes" id="UP000628448"/>
    </source>
</evidence>
<dbReference type="SUPFAM" id="SSF51735">
    <property type="entry name" value="NAD(P)-binding Rossmann-fold domains"/>
    <property type="match status" value="1"/>
</dbReference>
<dbReference type="RefSeq" id="WP_196989289.1">
    <property type="nucleotide sequence ID" value="NZ_JADWYR010000001.1"/>
</dbReference>
<comment type="similarity">
    <text evidence="3 12 15">Belongs to the 6-phosphogluconate dehydrogenase family.</text>
</comment>
<evidence type="ECO:0000256" key="13">
    <source>
        <dbReference type="PIRSR" id="PIRSR000109-1"/>
    </source>
</evidence>
<evidence type="ECO:0000256" key="11">
    <source>
        <dbReference type="ARBA" id="ARBA00048640"/>
    </source>
</evidence>
<dbReference type="InterPro" id="IPR006114">
    <property type="entry name" value="6PGDH_C"/>
</dbReference>
<dbReference type="PANTHER" id="PTHR11811">
    <property type="entry name" value="6-PHOSPHOGLUCONATE DEHYDROGENASE"/>
    <property type="match status" value="1"/>
</dbReference>
<feature type="domain" description="6-phosphogluconate dehydrogenase C-terminal" evidence="16">
    <location>
        <begin position="181"/>
        <end position="471"/>
    </location>
</feature>
<gene>
    <name evidence="17" type="primary">gndA</name>
    <name evidence="17" type="ORF">I5907_03235</name>
</gene>
<feature type="binding site" description="in other chain" evidence="14">
    <location>
        <begin position="131"/>
        <end position="133"/>
    </location>
    <ligand>
        <name>substrate</name>
        <note>ligand shared between dimeric partners</note>
    </ligand>
</feature>
<feature type="binding site" description="in other chain" evidence="14">
    <location>
        <position position="263"/>
    </location>
    <ligand>
        <name>substrate</name>
        <note>ligand shared between dimeric partners</note>
    </ligand>
</feature>
<name>A0A931E4Y4_9BACT</name>
<sequence length="474" mass="52092">MESQQYDFGMIGLGVMGRNLLLNMADHGFAVIGFDLDAQKGVSLESSATKGTSVKGVTALIDLVNNLKAPKKIMMLVPAGKPVDDVIESLLPLISKGDIIIDGGNSHYTDTLRRVNYLHPKGIHFMGMGVSGGEQGARNGPSIMPGGDAEAYQHVKPLLEAIAAKVNNEPCTAYMGKDAAGHYVKMVHNGIEYAIMQLISEVYDILKRGAGLSNSELHEVFKQWNDGELQSFLVEITRDIFLQKDDLTGNDLLDVILDKAGSKGTGKWTSQDAMDLPVAIPTIDMSVSLRTVSAYKDERVLAASLYKPVVKIMKGNKEAIIKQLHDALYFATIICYAQGLAMLHKASYELKMDIPLKDVVKAWRGGCIIRSSLLEVFYNAYNKKGNKLPNILLDKSIAGIIKKKDRNMRAAVKIASQNKLSCACLMSALSYFDAYTTERMPTNLIQAQRDYFGAHTYQRTDKEGTFHTVWGSNE</sequence>
<dbReference type="PRINTS" id="PR00076">
    <property type="entry name" value="6PGDHDRGNASE"/>
</dbReference>
<dbReference type="NCBIfam" id="TIGR00873">
    <property type="entry name" value="gnd"/>
    <property type="match status" value="1"/>
</dbReference>
<dbReference type="NCBIfam" id="NF006765">
    <property type="entry name" value="PRK09287.1"/>
    <property type="match status" value="1"/>
</dbReference>
<dbReference type="InterPro" id="IPR008927">
    <property type="entry name" value="6-PGluconate_DH-like_C_sf"/>
</dbReference>
<dbReference type="Pfam" id="PF00393">
    <property type="entry name" value="6PGD"/>
    <property type="match status" value="1"/>
</dbReference>
<dbReference type="GO" id="GO:0004616">
    <property type="term" value="F:phosphogluconate dehydrogenase (decarboxylating) activity"/>
    <property type="evidence" value="ECO:0007669"/>
    <property type="project" value="UniProtKB-EC"/>
</dbReference>
<protein>
    <recommendedName>
        <fullName evidence="6 12">6-phosphogluconate dehydrogenase, decarboxylating</fullName>
        <ecNumber evidence="5 12">1.1.1.44</ecNumber>
    </recommendedName>
</protein>
<evidence type="ECO:0000256" key="15">
    <source>
        <dbReference type="RuleBase" id="RU000485"/>
    </source>
</evidence>
<accession>A0A931E4Y4</accession>
<comment type="pathway">
    <text evidence="2 12 15">Carbohydrate degradation; pentose phosphate pathway; D-ribulose 5-phosphate from D-glucose 6-phosphate (oxidative stage): step 3/3.</text>
</comment>
<feature type="binding site" evidence="14">
    <location>
        <position position="455"/>
    </location>
    <ligand>
        <name>substrate</name>
        <note>ligand shared between dimeric partners</note>
    </ligand>
</feature>
<dbReference type="InterPro" id="IPR006184">
    <property type="entry name" value="6PGdom_BS"/>
</dbReference>
<dbReference type="PROSITE" id="PS00461">
    <property type="entry name" value="6PGD"/>
    <property type="match status" value="1"/>
</dbReference>
<dbReference type="FunFam" id="1.20.5.320:FF:000001">
    <property type="entry name" value="6-phosphogluconate dehydrogenase, decarboxylating"/>
    <property type="match status" value="1"/>
</dbReference>